<evidence type="ECO:0000256" key="7">
    <source>
        <dbReference type="ARBA" id="ARBA00023136"/>
    </source>
</evidence>
<dbReference type="Proteomes" id="UP001202052">
    <property type="component" value="Unassembled WGS sequence"/>
</dbReference>
<evidence type="ECO:0000259" key="10">
    <source>
        <dbReference type="PROSITE" id="PS51012"/>
    </source>
</evidence>
<dbReference type="RefSeq" id="WP_030776524.1">
    <property type="nucleotide sequence ID" value="NZ_JAMCCK010000019.1"/>
</dbReference>
<gene>
    <name evidence="11" type="ORF">M4438_14040</name>
</gene>
<comment type="caution">
    <text evidence="11">The sequence shown here is derived from an EMBL/GenBank/DDBJ whole genome shotgun (WGS) entry which is preliminary data.</text>
</comment>
<evidence type="ECO:0000313" key="11">
    <source>
        <dbReference type="EMBL" id="MCL3994630.1"/>
    </source>
</evidence>
<protein>
    <recommendedName>
        <fullName evidence="9">Transport permease protein</fullName>
    </recommendedName>
</protein>
<dbReference type="PANTHER" id="PTHR30294:SF38">
    <property type="entry name" value="TRANSPORT PERMEASE PROTEIN"/>
    <property type="match status" value="1"/>
</dbReference>
<keyword evidence="5 9" id="KW-0812">Transmembrane</keyword>
<evidence type="ECO:0000256" key="9">
    <source>
        <dbReference type="RuleBase" id="RU361157"/>
    </source>
</evidence>
<dbReference type="InterPro" id="IPR047817">
    <property type="entry name" value="ABC2_TM_bact-type"/>
</dbReference>
<dbReference type="InterPro" id="IPR000412">
    <property type="entry name" value="ABC_2_transport"/>
</dbReference>
<keyword evidence="12" id="KW-1185">Reference proteome</keyword>
<evidence type="ECO:0000256" key="4">
    <source>
        <dbReference type="ARBA" id="ARBA00022475"/>
    </source>
</evidence>
<keyword evidence="6 9" id="KW-1133">Transmembrane helix</keyword>
<dbReference type="InterPro" id="IPR013525">
    <property type="entry name" value="ABC2_TM"/>
</dbReference>
<feature type="transmembrane region" description="Helical" evidence="9">
    <location>
        <begin position="137"/>
        <end position="161"/>
    </location>
</feature>
<reference evidence="11 12" key="1">
    <citation type="submission" date="2022-05" db="EMBL/GenBank/DDBJ databases">
        <title>Genome Resource of Streptomyces lavenduligriseus GA1-1, a Strain with Broad-Spectrum Antifungal Activity against Phytopathogenic Fungi.</title>
        <authorList>
            <person name="Qi D."/>
        </authorList>
    </citation>
    <scope>NUCLEOTIDE SEQUENCE [LARGE SCALE GENOMIC DNA]</scope>
    <source>
        <strain evidence="11 12">GA1-1</strain>
    </source>
</reference>
<keyword evidence="7 9" id="KW-0472">Membrane</keyword>
<evidence type="ECO:0000256" key="8">
    <source>
        <dbReference type="ARBA" id="ARBA00023251"/>
    </source>
</evidence>
<feature type="transmembrane region" description="Helical" evidence="9">
    <location>
        <begin position="21"/>
        <end position="43"/>
    </location>
</feature>
<evidence type="ECO:0000256" key="2">
    <source>
        <dbReference type="ARBA" id="ARBA00007783"/>
    </source>
</evidence>
<keyword evidence="4 9" id="KW-1003">Cell membrane</keyword>
<dbReference type="InterPro" id="IPR051449">
    <property type="entry name" value="ABC-2_transporter_component"/>
</dbReference>
<feature type="transmembrane region" description="Helical" evidence="9">
    <location>
        <begin position="63"/>
        <end position="84"/>
    </location>
</feature>
<feature type="domain" description="ABC transmembrane type-2" evidence="10">
    <location>
        <begin position="22"/>
        <end position="252"/>
    </location>
</feature>
<name>A0ABT0NTA8_9ACTN</name>
<proteinExistence type="inferred from homology"/>
<feature type="transmembrane region" description="Helical" evidence="9">
    <location>
        <begin position="173"/>
        <end position="191"/>
    </location>
</feature>
<feature type="transmembrane region" description="Helical" evidence="9">
    <location>
        <begin position="227"/>
        <end position="246"/>
    </location>
</feature>
<dbReference type="EMBL" id="JAMCCK010000019">
    <property type="protein sequence ID" value="MCL3994630.1"/>
    <property type="molecule type" value="Genomic_DNA"/>
</dbReference>
<accession>A0ABT0NTA8</accession>
<evidence type="ECO:0000256" key="1">
    <source>
        <dbReference type="ARBA" id="ARBA00004651"/>
    </source>
</evidence>
<dbReference type="PIRSF" id="PIRSF006648">
    <property type="entry name" value="DrrB"/>
    <property type="match status" value="1"/>
</dbReference>
<keyword evidence="3 9" id="KW-0813">Transport</keyword>
<dbReference type="PANTHER" id="PTHR30294">
    <property type="entry name" value="MEMBRANE COMPONENT OF ABC TRANSPORTER YHHJ-RELATED"/>
    <property type="match status" value="1"/>
</dbReference>
<feature type="transmembrane region" description="Helical" evidence="9">
    <location>
        <begin position="105"/>
        <end position="131"/>
    </location>
</feature>
<dbReference type="GeneID" id="95743156"/>
<evidence type="ECO:0000256" key="6">
    <source>
        <dbReference type="ARBA" id="ARBA00022989"/>
    </source>
</evidence>
<comment type="subcellular location">
    <subcellularLocation>
        <location evidence="1 9">Cell membrane</location>
        <topology evidence="1 9">Multi-pass membrane protein</topology>
    </subcellularLocation>
</comment>
<evidence type="ECO:0000256" key="5">
    <source>
        <dbReference type="ARBA" id="ARBA00022692"/>
    </source>
</evidence>
<dbReference type="Pfam" id="PF01061">
    <property type="entry name" value="ABC2_membrane"/>
    <property type="match status" value="1"/>
</dbReference>
<sequence>MRLDRLAVIGGNEWRMLWKDQAVVMLLIVTPAVMMGIMADGLAPVVRESFDAGASMSGADFAVPGFTVMFAFFMTGFMGNGFFLERGWGTWQRLRASSARSAEVLLGKTAPYAAVSTLQILLMLAFGWLVLDLHLRGSVAGLVLMIVAVVAVIMAIALFLVAHCGSSQQISALTNLVGIVGGVIGGAFLPVDSLPGWTQAVAYVTPQYWAVDGLSGVLGAGDGLADVVPNAAVLLGAAVVLIALSARRLSLTEQERVAA</sequence>
<comment type="similarity">
    <text evidence="2 9">Belongs to the ABC-2 integral membrane protein family.</text>
</comment>
<keyword evidence="8" id="KW-0046">Antibiotic resistance</keyword>
<evidence type="ECO:0000256" key="3">
    <source>
        <dbReference type="ARBA" id="ARBA00022448"/>
    </source>
</evidence>
<dbReference type="PROSITE" id="PS51012">
    <property type="entry name" value="ABC_TM2"/>
    <property type="match status" value="1"/>
</dbReference>
<organism evidence="11 12">
    <name type="scientific">Streptomyces lavenduligriseus</name>
    <dbReference type="NCBI Taxonomy" id="67315"/>
    <lineage>
        <taxon>Bacteria</taxon>
        <taxon>Bacillati</taxon>
        <taxon>Actinomycetota</taxon>
        <taxon>Actinomycetes</taxon>
        <taxon>Kitasatosporales</taxon>
        <taxon>Streptomycetaceae</taxon>
        <taxon>Streptomyces</taxon>
    </lineage>
</organism>
<evidence type="ECO:0000313" key="12">
    <source>
        <dbReference type="Proteomes" id="UP001202052"/>
    </source>
</evidence>